<reference evidence="2 3" key="1">
    <citation type="journal article" date="2019" name="Int. J. Syst. Evol. Microbiol.">
        <title>The Global Catalogue of Microorganisms (GCM) 10K type strain sequencing project: providing services to taxonomists for standard genome sequencing and annotation.</title>
        <authorList>
            <consortium name="The Broad Institute Genomics Platform"/>
            <consortium name="The Broad Institute Genome Sequencing Center for Infectious Disease"/>
            <person name="Wu L."/>
            <person name="Ma J."/>
        </authorList>
    </citation>
    <scope>NUCLEOTIDE SEQUENCE [LARGE SCALE GENOMIC DNA]</scope>
    <source>
        <strain evidence="2 3">DT55</strain>
    </source>
</reference>
<dbReference type="EMBL" id="JBHTAG010000003">
    <property type="protein sequence ID" value="MFC7097677.1"/>
    <property type="molecule type" value="Genomic_DNA"/>
</dbReference>
<name>A0ABD5X2B2_9EURY</name>
<keyword evidence="3" id="KW-1185">Reference proteome</keyword>
<dbReference type="GeneID" id="79271414"/>
<evidence type="ECO:0000313" key="2">
    <source>
        <dbReference type="EMBL" id="MFC7097677.1"/>
    </source>
</evidence>
<sequence>MSQQSHEHERDRPTGADVLDRLAGDTCVQPTCDGTLDRQPFKGTDAVVCDDCGTPPVRVWEVADD</sequence>
<dbReference type="AlphaFoldDB" id="A0ABD5X2B2"/>
<accession>A0ABD5X2B2</accession>
<gene>
    <name evidence="2" type="ORF">ACFQKD_10205</name>
</gene>
<evidence type="ECO:0000256" key="1">
    <source>
        <dbReference type="SAM" id="MobiDB-lite"/>
    </source>
</evidence>
<evidence type="ECO:0000313" key="3">
    <source>
        <dbReference type="Proteomes" id="UP001596388"/>
    </source>
</evidence>
<feature type="region of interest" description="Disordered" evidence="1">
    <location>
        <begin position="1"/>
        <end position="22"/>
    </location>
</feature>
<dbReference type="InterPro" id="IPR049681">
    <property type="entry name" value="HVO_A0556-like"/>
</dbReference>
<organism evidence="2 3">
    <name type="scientific">Halobaculum marinum</name>
    <dbReference type="NCBI Taxonomy" id="3031996"/>
    <lineage>
        <taxon>Archaea</taxon>
        <taxon>Methanobacteriati</taxon>
        <taxon>Methanobacteriota</taxon>
        <taxon>Stenosarchaea group</taxon>
        <taxon>Halobacteria</taxon>
        <taxon>Halobacteriales</taxon>
        <taxon>Haloferacaceae</taxon>
        <taxon>Halobaculum</taxon>
    </lineage>
</organism>
<dbReference type="NCBIfam" id="NF041921">
    <property type="entry name" value="HVO_A0556"/>
    <property type="match status" value="1"/>
</dbReference>
<protein>
    <submittedName>
        <fullName evidence="2">HVO_A0556 family zinc finger protein</fullName>
    </submittedName>
</protein>
<dbReference type="Proteomes" id="UP001596388">
    <property type="component" value="Unassembled WGS sequence"/>
</dbReference>
<dbReference type="RefSeq" id="WP_276237829.1">
    <property type="nucleotide sequence ID" value="NZ_CP119989.1"/>
</dbReference>
<proteinExistence type="predicted"/>
<comment type="caution">
    <text evidence="2">The sequence shown here is derived from an EMBL/GenBank/DDBJ whole genome shotgun (WGS) entry which is preliminary data.</text>
</comment>